<dbReference type="InterPro" id="IPR037923">
    <property type="entry name" value="HTH-like"/>
</dbReference>
<evidence type="ECO:0000313" key="6">
    <source>
        <dbReference type="Proteomes" id="UP000823927"/>
    </source>
</evidence>
<dbReference type="SUPFAM" id="SSF46689">
    <property type="entry name" value="Homeodomain-like"/>
    <property type="match status" value="1"/>
</dbReference>
<dbReference type="EMBL" id="DVIT01000007">
    <property type="protein sequence ID" value="HIS46296.1"/>
    <property type="molecule type" value="Genomic_DNA"/>
</dbReference>
<dbReference type="InterPro" id="IPR014710">
    <property type="entry name" value="RmlC-like_jellyroll"/>
</dbReference>
<dbReference type="InterPro" id="IPR009057">
    <property type="entry name" value="Homeodomain-like_sf"/>
</dbReference>
<organism evidence="5 6">
    <name type="scientific">Candidatus Scybalocola faecigallinarum</name>
    <dbReference type="NCBI Taxonomy" id="2840941"/>
    <lineage>
        <taxon>Bacteria</taxon>
        <taxon>Bacillati</taxon>
        <taxon>Bacillota</taxon>
        <taxon>Clostridia</taxon>
        <taxon>Lachnospirales</taxon>
        <taxon>Lachnospiraceae</taxon>
        <taxon>Lachnospiraceae incertae sedis</taxon>
        <taxon>Candidatus Scybalocola (ex Gilroy et al. 2021)</taxon>
    </lineage>
</organism>
<dbReference type="AlphaFoldDB" id="A0A9D1F2F2"/>
<dbReference type="Pfam" id="PF12833">
    <property type="entry name" value="HTH_18"/>
    <property type="match status" value="1"/>
</dbReference>
<evidence type="ECO:0000259" key="4">
    <source>
        <dbReference type="PROSITE" id="PS01124"/>
    </source>
</evidence>
<evidence type="ECO:0000256" key="2">
    <source>
        <dbReference type="ARBA" id="ARBA00023125"/>
    </source>
</evidence>
<dbReference type="Proteomes" id="UP000823927">
    <property type="component" value="Unassembled WGS sequence"/>
</dbReference>
<evidence type="ECO:0000313" key="5">
    <source>
        <dbReference type="EMBL" id="HIS46296.1"/>
    </source>
</evidence>
<dbReference type="SUPFAM" id="SSF51215">
    <property type="entry name" value="Regulatory protein AraC"/>
    <property type="match status" value="1"/>
</dbReference>
<keyword evidence="1" id="KW-0805">Transcription regulation</keyword>
<dbReference type="InterPro" id="IPR018060">
    <property type="entry name" value="HTH_AraC"/>
</dbReference>
<dbReference type="InterPro" id="IPR018062">
    <property type="entry name" value="HTH_AraC-typ_CS"/>
</dbReference>
<dbReference type="Gene3D" id="2.60.120.10">
    <property type="entry name" value="Jelly Rolls"/>
    <property type="match status" value="1"/>
</dbReference>
<feature type="domain" description="HTH araC/xylS-type" evidence="4">
    <location>
        <begin position="283"/>
        <end position="380"/>
    </location>
</feature>
<protein>
    <submittedName>
        <fullName evidence="5">Helix-turn-helix transcriptional regulator</fullName>
    </submittedName>
</protein>
<proteinExistence type="predicted"/>
<name>A0A9D1F2F2_9FIRM</name>
<dbReference type="Gene3D" id="1.10.10.60">
    <property type="entry name" value="Homeodomain-like"/>
    <property type="match status" value="2"/>
</dbReference>
<dbReference type="PROSITE" id="PS01124">
    <property type="entry name" value="HTH_ARAC_FAMILY_2"/>
    <property type="match status" value="1"/>
</dbReference>
<evidence type="ECO:0000256" key="1">
    <source>
        <dbReference type="ARBA" id="ARBA00023015"/>
    </source>
</evidence>
<dbReference type="PANTHER" id="PTHR43280:SF28">
    <property type="entry name" value="HTH-TYPE TRANSCRIPTIONAL ACTIVATOR RHAS"/>
    <property type="match status" value="1"/>
</dbReference>
<gene>
    <name evidence="5" type="ORF">IAB46_01845</name>
</gene>
<dbReference type="InterPro" id="IPR020449">
    <property type="entry name" value="Tscrpt_reg_AraC-type_HTH"/>
</dbReference>
<comment type="caution">
    <text evidence="5">The sequence shown here is derived from an EMBL/GenBank/DDBJ whole genome shotgun (WGS) entry which is preliminary data.</text>
</comment>
<sequence>MIRPEICIGDIRKYAIKCHQQHPDISLDFYNIYQQLIFEKGRQNDPKVPESGKEYGPDSALIPDFMAWDTKDPQALARLIDQIPVSGASVTPLSAMPQIDPKLPYVKAVRPFFISREMPYIHTSPHIDDCFVFLYVYEGSCLLELDHTAHEMHQGELCIISPRVIRRHLLTENDFVLCIMAEKQHFENAFLTLLGKDNFLSEFFRRALVQNERGHMFFMIPPDTGICQIFQRLFQEIVRPDSYSDTVFSLCLNLLFTQIIRSQEETYRYFSRTSTPAAFVAMPYILQYIQENFSQLTLEALADHFHYDKSYLSKTIRRFTGKTYTEIVSHYKLERAAHLLKETDVKISRIAYDTGFGSCDHFSRCFRKYFAATPREYRKKYR</sequence>
<keyword evidence="3" id="KW-0804">Transcription</keyword>
<reference evidence="5" key="1">
    <citation type="submission" date="2020-10" db="EMBL/GenBank/DDBJ databases">
        <authorList>
            <person name="Gilroy R."/>
        </authorList>
    </citation>
    <scope>NUCLEOTIDE SEQUENCE</scope>
    <source>
        <strain evidence="5">CHK178-757</strain>
    </source>
</reference>
<keyword evidence="2" id="KW-0238">DNA-binding</keyword>
<dbReference type="PROSITE" id="PS00041">
    <property type="entry name" value="HTH_ARAC_FAMILY_1"/>
    <property type="match status" value="1"/>
</dbReference>
<accession>A0A9D1F2F2</accession>
<dbReference type="PRINTS" id="PR00032">
    <property type="entry name" value="HTHARAC"/>
</dbReference>
<reference evidence="5" key="2">
    <citation type="journal article" date="2021" name="PeerJ">
        <title>Extensive microbial diversity within the chicken gut microbiome revealed by metagenomics and culture.</title>
        <authorList>
            <person name="Gilroy R."/>
            <person name="Ravi A."/>
            <person name="Getino M."/>
            <person name="Pursley I."/>
            <person name="Horton D.L."/>
            <person name="Alikhan N.F."/>
            <person name="Baker D."/>
            <person name="Gharbi K."/>
            <person name="Hall N."/>
            <person name="Watson M."/>
            <person name="Adriaenssens E.M."/>
            <person name="Foster-Nyarko E."/>
            <person name="Jarju S."/>
            <person name="Secka A."/>
            <person name="Antonio M."/>
            <person name="Oren A."/>
            <person name="Chaudhuri R.R."/>
            <person name="La Ragione R."/>
            <person name="Hildebrand F."/>
            <person name="Pallen M.J."/>
        </authorList>
    </citation>
    <scope>NUCLEOTIDE SEQUENCE</scope>
    <source>
        <strain evidence="5">CHK178-757</strain>
    </source>
</reference>
<dbReference type="SMART" id="SM00342">
    <property type="entry name" value="HTH_ARAC"/>
    <property type="match status" value="1"/>
</dbReference>
<dbReference type="GO" id="GO:0003700">
    <property type="term" value="F:DNA-binding transcription factor activity"/>
    <property type="evidence" value="ECO:0007669"/>
    <property type="project" value="InterPro"/>
</dbReference>
<dbReference type="GO" id="GO:0043565">
    <property type="term" value="F:sequence-specific DNA binding"/>
    <property type="evidence" value="ECO:0007669"/>
    <property type="project" value="InterPro"/>
</dbReference>
<evidence type="ECO:0000256" key="3">
    <source>
        <dbReference type="ARBA" id="ARBA00023163"/>
    </source>
</evidence>
<dbReference type="PANTHER" id="PTHR43280">
    <property type="entry name" value="ARAC-FAMILY TRANSCRIPTIONAL REGULATOR"/>
    <property type="match status" value="1"/>
</dbReference>